<dbReference type="EMBL" id="MZ336020">
    <property type="protein sequence ID" value="QWY14073.1"/>
    <property type="molecule type" value="Genomic_DNA"/>
</dbReference>
<reference evidence="1" key="1">
    <citation type="submission" date="2021-06" db="EMBL/GenBank/DDBJ databases">
        <authorList>
            <person name="Le T.D."/>
        </authorList>
    </citation>
    <scope>NUCLEOTIDE SEQUENCE</scope>
</reference>
<accession>A0A8F3C955</accession>
<protein>
    <submittedName>
        <fullName evidence="1">Uncharacterized protein</fullName>
    </submittedName>
</protein>
<sequence length="104" mass="11329">MSRKQFVQDTAQKILLSHLQVRSVSPEQSKKLVSNIVRMSAELADALETVDAGWQPQSQPPQPRPTSTEVQCNACLVSGGTREQVCLVCGGTGKISIDMPPRRP</sequence>
<name>A0A8F3C955_9CAUD</name>
<organism evidence="1 2">
    <name type="scientific">Aeromonas phage pAh6.2TG</name>
    <dbReference type="NCBI Taxonomy" id="2849625"/>
    <lineage>
        <taxon>Viruses</taxon>
        <taxon>Duplodnaviria</taxon>
        <taxon>Heunggongvirae</taxon>
        <taxon>Uroviricota</taxon>
        <taxon>Caudoviricetes</taxon>
        <taxon>Chaseviridae</taxon>
        <taxon>Nefertitivirinae</taxon>
        <taxon>Phayathaivirus</taxon>
        <taxon>Phayathaivirus pAh62TG</taxon>
    </lineage>
</organism>
<evidence type="ECO:0000313" key="1">
    <source>
        <dbReference type="EMBL" id="QWY14073.1"/>
    </source>
</evidence>
<dbReference type="Proteomes" id="UP000693898">
    <property type="component" value="Segment"/>
</dbReference>
<dbReference type="KEGG" id="vg:80832410"/>
<dbReference type="RefSeq" id="YP_010845258.1">
    <property type="nucleotide sequence ID" value="NC_079187.1"/>
</dbReference>
<keyword evidence="2" id="KW-1185">Reference proteome</keyword>
<proteinExistence type="predicted"/>
<dbReference type="GeneID" id="80832410"/>
<evidence type="ECO:0000313" key="2">
    <source>
        <dbReference type="Proteomes" id="UP000693898"/>
    </source>
</evidence>